<proteinExistence type="predicted"/>
<name>A0ABS1PJ40_9ACTN</name>
<protein>
    <recommendedName>
        <fullName evidence="3">Secreted protein</fullName>
    </recommendedName>
</protein>
<sequence length="179" mass="19504">MDQGLAAVLGAFVGVVGTSATAVLTGRYMRQQARDQAHIDHARWRREIRQETYAATLVPITEARAVAREVSRALVREDADAEVGSLLGQLNELIQTIRASCARLYLEGPEEVARAGDAVLRALRVVDNNLVTWKQSRASSPESVAEHIERHTLKAAELAHSVTRFAHEASKALDATITA</sequence>
<evidence type="ECO:0008006" key="3">
    <source>
        <dbReference type="Google" id="ProtNLM"/>
    </source>
</evidence>
<dbReference type="Proteomes" id="UP000621510">
    <property type="component" value="Unassembled WGS sequence"/>
</dbReference>
<reference evidence="1 2" key="1">
    <citation type="submission" date="2021-01" db="EMBL/GenBank/DDBJ databases">
        <title>WGS of actinomycetes isolated from Thailand.</title>
        <authorList>
            <person name="Thawai C."/>
        </authorList>
    </citation>
    <scope>NUCLEOTIDE SEQUENCE [LARGE SCALE GENOMIC DNA]</scope>
    <source>
        <strain evidence="1 2">CA3R110</strain>
    </source>
</reference>
<comment type="caution">
    <text evidence="1">The sequence shown here is derived from an EMBL/GenBank/DDBJ whole genome shotgun (WGS) entry which is preliminary data.</text>
</comment>
<accession>A0ABS1PJ40</accession>
<gene>
    <name evidence="1" type="ORF">JK364_08300</name>
</gene>
<dbReference type="RefSeq" id="WP_201849116.1">
    <property type="nucleotide sequence ID" value="NZ_JAERRG010000002.1"/>
</dbReference>
<organism evidence="1 2">
    <name type="scientific">Streptomyces endocoffeicus</name>
    <dbReference type="NCBI Taxonomy" id="2898945"/>
    <lineage>
        <taxon>Bacteria</taxon>
        <taxon>Bacillati</taxon>
        <taxon>Actinomycetota</taxon>
        <taxon>Actinomycetes</taxon>
        <taxon>Kitasatosporales</taxon>
        <taxon>Streptomycetaceae</taxon>
        <taxon>Streptomyces</taxon>
    </lineage>
</organism>
<evidence type="ECO:0000313" key="2">
    <source>
        <dbReference type="Proteomes" id="UP000621510"/>
    </source>
</evidence>
<evidence type="ECO:0000313" key="1">
    <source>
        <dbReference type="EMBL" id="MBL1112407.1"/>
    </source>
</evidence>
<dbReference type="EMBL" id="JAERRG010000002">
    <property type="protein sequence ID" value="MBL1112407.1"/>
    <property type="molecule type" value="Genomic_DNA"/>
</dbReference>
<keyword evidence="2" id="KW-1185">Reference proteome</keyword>